<feature type="chain" id="PRO_5026188177" evidence="1">
    <location>
        <begin position="19"/>
        <end position="160"/>
    </location>
</feature>
<keyword evidence="1" id="KW-0732">Signal</keyword>
<gene>
    <name evidence="3" type="ORF">GOQ09_19040</name>
</gene>
<protein>
    <submittedName>
        <fullName evidence="3">DUF2846 domain-containing protein</fullName>
    </submittedName>
</protein>
<dbReference type="OrthoDB" id="7375569at2"/>
<dbReference type="PROSITE" id="PS51257">
    <property type="entry name" value="PROKAR_LIPOPROTEIN"/>
    <property type="match status" value="1"/>
</dbReference>
<dbReference type="RefSeq" id="WP_157614949.1">
    <property type="nucleotide sequence ID" value="NZ_CP046622.1"/>
</dbReference>
<feature type="domain" description="DUF2846" evidence="2">
    <location>
        <begin position="46"/>
        <end position="127"/>
    </location>
</feature>
<reference evidence="3 4" key="1">
    <citation type="submission" date="2019-12" db="EMBL/GenBank/DDBJ databases">
        <title>Hybrid Genome Assemblies of two High G+C Isolates from Undergraduate Microbiology Courses.</title>
        <authorList>
            <person name="Ne Ville C.J."/>
            <person name="Enright D."/>
            <person name="Hernandez I."/>
            <person name="Dodsworth J."/>
            <person name="Orwin P.M."/>
        </authorList>
    </citation>
    <scope>NUCLEOTIDE SEQUENCE [LARGE SCALE GENOMIC DNA]</scope>
    <source>
        <strain evidence="3 4">CSUSB</strain>
    </source>
</reference>
<evidence type="ECO:0000313" key="4">
    <source>
        <dbReference type="Proteomes" id="UP000425817"/>
    </source>
</evidence>
<organism evidence="3 4">
    <name type="scientific">Variovorax paradoxus</name>
    <dbReference type="NCBI Taxonomy" id="34073"/>
    <lineage>
        <taxon>Bacteria</taxon>
        <taxon>Pseudomonadati</taxon>
        <taxon>Pseudomonadota</taxon>
        <taxon>Betaproteobacteria</taxon>
        <taxon>Burkholderiales</taxon>
        <taxon>Comamonadaceae</taxon>
        <taxon>Variovorax</taxon>
    </lineage>
</organism>
<accession>A0A6I6HLB4</accession>
<feature type="signal peptide" evidence="1">
    <location>
        <begin position="1"/>
        <end position="18"/>
    </location>
</feature>
<evidence type="ECO:0000313" key="3">
    <source>
        <dbReference type="EMBL" id="QGW83552.1"/>
    </source>
</evidence>
<name>A0A6I6HLB4_VARPD</name>
<dbReference type="Proteomes" id="UP000425817">
    <property type="component" value="Chromosome"/>
</dbReference>
<evidence type="ECO:0000259" key="2">
    <source>
        <dbReference type="Pfam" id="PF11008"/>
    </source>
</evidence>
<sequence length="160" mass="17393">MRIKRTIANILLACTAIAATGCASLPSPEAMKTATADFQLPKLPSDGEAMVYVVRPSSTGSMVRFNVFVDDQEPASEMGYTRGSQYIYFSLRPGEHKILSKAENWADTSVSVKAGDIVFIQQDPSMGIIMARNSLVKLEELPGKYQVKSLSVGTILKTTK</sequence>
<proteinExistence type="predicted"/>
<evidence type="ECO:0000256" key="1">
    <source>
        <dbReference type="SAM" id="SignalP"/>
    </source>
</evidence>
<dbReference type="AlphaFoldDB" id="A0A6I6HLB4"/>
<dbReference type="EMBL" id="CP046622">
    <property type="protein sequence ID" value="QGW83552.1"/>
    <property type="molecule type" value="Genomic_DNA"/>
</dbReference>
<dbReference type="Pfam" id="PF11008">
    <property type="entry name" value="DUF2846"/>
    <property type="match status" value="1"/>
</dbReference>
<dbReference type="InterPro" id="IPR022548">
    <property type="entry name" value="DUF2846"/>
</dbReference>